<sequence>MKKMIYPLISCMAVGLYSCTIQQPISYSPSENNAGYNVSYLFEHDGCKVYRFYDKGTYVYFTNVNSDVTIVPNDSTVITNSVREVDELKQK</sequence>
<dbReference type="PROSITE" id="PS51257">
    <property type="entry name" value="PROKAR_LIPOPROTEIN"/>
    <property type="match status" value="1"/>
</dbReference>
<dbReference type="Proteomes" id="UP000605676">
    <property type="component" value="Unassembled WGS sequence"/>
</dbReference>
<gene>
    <name evidence="1" type="ORF">JIV24_00775</name>
</gene>
<reference evidence="1 2" key="1">
    <citation type="submission" date="2021-01" db="EMBL/GenBank/DDBJ databases">
        <title>Carboxyliciviraga sp.nov., isolated from coastal sediments.</title>
        <authorList>
            <person name="Lu D."/>
            <person name="Zhang T."/>
        </authorList>
    </citation>
    <scope>NUCLEOTIDE SEQUENCE [LARGE SCALE GENOMIC DNA]</scope>
    <source>
        <strain evidence="1 2">N1Y132</strain>
    </source>
</reference>
<protein>
    <submittedName>
        <fullName evidence="1">DUF4884 domain-containing protein</fullName>
    </submittedName>
</protein>
<organism evidence="1 2">
    <name type="scientific">Carboxylicivirga marina</name>
    <dbReference type="NCBI Taxonomy" id="2800988"/>
    <lineage>
        <taxon>Bacteria</taxon>
        <taxon>Pseudomonadati</taxon>
        <taxon>Bacteroidota</taxon>
        <taxon>Bacteroidia</taxon>
        <taxon>Marinilabiliales</taxon>
        <taxon>Marinilabiliaceae</taxon>
        <taxon>Carboxylicivirga</taxon>
    </lineage>
</organism>
<proteinExistence type="predicted"/>
<keyword evidence="2" id="KW-1185">Reference proteome</keyword>
<name>A0ABS1HE00_9BACT</name>
<evidence type="ECO:0000313" key="2">
    <source>
        <dbReference type="Proteomes" id="UP000605676"/>
    </source>
</evidence>
<accession>A0ABS1HE00</accession>
<dbReference type="Pfam" id="PF16225">
    <property type="entry name" value="DUF4884"/>
    <property type="match status" value="1"/>
</dbReference>
<dbReference type="InterPro" id="IPR032618">
    <property type="entry name" value="DUF4884"/>
</dbReference>
<evidence type="ECO:0000313" key="1">
    <source>
        <dbReference type="EMBL" id="MBK3515853.1"/>
    </source>
</evidence>
<dbReference type="RefSeq" id="WP_200463080.1">
    <property type="nucleotide sequence ID" value="NZ_JAENRR010000001.1"/>
</dbReference>
<comment type="caution">
    <text evidence="1">The sequence shown here is derived from an EMBL/GenBank/DDBJ whole genome shotgun (WGS) entry which is preliminary data.</text>
</comment>
<dbReference type="EMBL" id="JAENRR010000001">
    <property type="protein sequence ID" value="MBK3515853.1"/>
    <property type="molecule type" value="Genomic_DNA"/>
</dbReference>